<dbReference type="Pfam" id="PF01061">
    <property type="entry name" value="ABC2_membrane"/>
    <property type="match status" value="1"/>
</dbReference>
<keyword evidence="3" id="KW-1003">Cell membrane</keyword>
<dbReference type="AlphaFoldDB" id="B8GDX0"/>
<dbReference type="PANTHER" id="PTHR30413:SF8">
    <property type="entry name" value="TRANSPORT PERMEASE PROTEIN"/>
    <property type="match status" value="1"/>
</dbReference>
<dbReference type="RefSeq" id="WP_012618790.1">
    <property type="nucleotide sequence ID" value="NC_011832.1"/>
</dbReference>
<evidence type="ECO:0000256" key="7">
    <source>
        <dbReference type="ARBA" id="ARBA00023136"/>
    </source>
</evidence>
<organism evidence="10 11">
    <name type="scientific">Methanosphaerula palustris (strain ATCC BAA-1556 / DSM 19958 / E1-9c)</name>
    <dbReference type="NCBI Taxonomy" id="521011"/>
    <lineage>
        <taxon>Archaea</taxon>
        <taxon>Methanobacteriati</taxon>
        <taxon>Methanobacteriota</taxon>
        <taxon>Stenosarchaea group</taxon>
        <taxon>Methanomicrobia</taxon>
        <taxon>Methanomicrobiales</taxon>
        <taxon>Methanoregulaceae</taxon>
        <taxon>Methanosphaerula</taxon>
    </lineage>
</organism>
<feature type="transmembrane region" description="Helical" evidence="8">
    <location>
        <begin position="163"/>
        <end position="184"/>
    </location>
</feature>
<evidence type="ECO:0000256" key="5">
    <source>
        <dbReference type="ARBA" id="ARBA00022692"/>
    </source>
</evidence>
<evidence type="ECO:0000256" key="6">
    <source>
        <dbReference type="ARBA" id="ARBA00022989"/>
    </source>
</evidence>
<dbReference type="HOGENOM" id="CLU_060703_3_0_2"/>
<feature type="transmembrane region" description="Helical" evidence="8">
    <location>
        <begin position="196"/>
        <end position="216"/>
    </location>
</feature>
<dbReference type="eggNOG" id="arCOG04339">
    <property type="taxonomic scope" value="Archaea"/>
</dbReference>
<reference evidence="10 11" key="1">
    <citation type="journal article" date="2015" name="Genome Announc.">
        <title>Complete Genome Sequence of Methanosphaerula palustris E1-9CT, a Hydrogenotrophic Methanogen Isolated from a Minerotrophic Fen Peatland.</title>
        <authorList>
            <person name="Cadillo-Quiroz H."/>
            <person name="Browne P."/>
            <person name="Kyrpides N."/>
            <person name="Woyke T."/>
            <person name="Goodwin L."/>
            <person name="Detter C."/>
            <person name="Yavitt J.B."/>
            <person name="Zinder S.H."/>
        </authorList>
    </citation>
    <scope>NUCLEOTIDE SEQUENCE [LARGE SCALE GENOMIC DNA]</scope>
    <source>
        <strain evidence="11">ATCC BAA-1556 / DSM 19958 / E1-9c</strain>
    </source>
</reference>
<accession>B8GDX0</accession>
<dbReference type="GO" id="GO:0005886">
    <property type="term" value="C:plasma membrane"/>
    <property type="evidence" value="ECO:0007669"/>
    <property type="project" value="UniProtKB-SubCell"/>
</dbReference>
<evidence type="ECO:0000313" key="11">
    <source>
        <dbReference type="Proteomes" id="UP000002457"/>
    </source>
</evidence>
<evidence type="ECO:0000256" key="8">
    <source>
        <dbReference type="SAM" id="Phobius"/>
    </source>
</evidence>
<feature type="transmembrane region" description="Helical" evidence="8">
    <location>
        <begin position="127"/>
        <end position="157"/>
    </location>
</feature>
<keyword evidence="5 8" id="KW-0812">Transmembrane</keyword>
<name>B8GDX0_METPE</name>
<dbReference type="GO" id="GO:0140359">
    <property type="term" value="F:ABC-type transporter activity"/>
    <property type="evidence" value="ECO:0007669"/>
    <property type="project" value="InterPro"/>
</dbReference>
<evidence type="ECO:0000313" key="10">
    <source>
        <dbReference type="EMBL" id="ACL17471.1"/>
    </source>
</evidence>
<feature type="transmembrane region" description="Helical" evidence="8">
    <location>
        <begin position="250"/>
        <end position="270"/>
    </location>
</feature>
<keyword evidence="2" id="KW-0813">Transport</keyword>
<dbReference type="InterPro" id="IPR013525">
    <property type="entry name" value="ABC2_TM"/>
</dbReference>
<sequence>MTSTAHHEEQVPTLIIRPPRKWVPIDFQEIWAYRELLYFFTWRDVKIRYKQTGLGFAWAIIQPLFTMLIFTLIFGGFAHIPSDGIPYPLFSYAALLPWTLFAEGMTRSTNSMVVNAPIMTKVYFPRLLMPISGIMSPLVDFCIAFLIMIAMMFYYGFMPTLNVVFLPLFLLLAIGTSLGVGLWLSALNVQYRDFQYTVPFLIQIWMYASPVVYPASMLPESLRVLYGLNPMAGVIEGFRWALLGSTPPSAMILVSVGVVVVLLVSGLFYFKKMEQYFADLV</sequence>
<keyword evidence="6 8" id="KW-1133">Transmembrane helix</keyword>
<keyword evidence="4" id="KW-0997">Cell inner membrane</keyword>
<evidence type="ECO:0000256" key="2">
    <source>
        <dbReference type="ARBA" id="ARBA00022448"/>
    </source>
</evidence>
<dbReference type="GeneID" id="7270258"/>
<dbReference type="GO" id="GO:0015920">
    <property type="term" value="P:lipopolysaccharide transport"/>
    <property type="evidence" value="ECO:0007669"/>
    <property type="project" value="TreeGrafter"/>
</dbReference>
<keyword evidence="7 8" id="KW-0472">Membrane</keyword>
<dbReference type="InterPro" id="IPR047817">
    <property type="entry name" value="ABC2_TM_bact-type"/>
</dbReference>
<feature type="domain" description="ABC transmembrane type-2" evidence="9">
    <location>
        <begin position="54"/>
        <end position="273"/>
    </location>
</feature>
<dbReference type="EMBL" id="CP001338">
    <property type="protein sequence ID" value="ACL17471.1"/>
    <property type="molecule type" value="Genomic_DNA"/>
</dbReference>
<keyword evidence="11" id="KW-1185">Reference proteome</keyword>
<dbReference type="KEGG" id="mpl:Mpal_2173"/>
<evidence type="ECO:0000256" key="3">
    <source>
        <dbReference type="ARBA" id="ARBA00022475"/>
    </source>
</evidence>
<feature type="transmembrane region" description="Helical" evidence="8">
    <location>
        <begin position="89"/>
        <end position="106"/>
    </location>
</feature>
<dbReference type="Proteomes" id="UP000002457">
    <property type="component" value="Chromosome"/>
</dbReference>
<proteinExistence type="predicted"/>
<evidence type="ECO:0000256" key="4">
    <source>
        <dbReference type="ARBA" id="ARBA00022519"/>
    </source>
</evidence>
<dbReference type="PANTHER" id="PTHR30413">
    <property type="entry name" value="INNER MEMBRANE TRANSPORT PERMEASE"/>
    <property type="match status" value="1"/>
</dbReference>
<evidence type="ECO:0000256" key="1">
    <source>
        <dbReference type="ARBA" id="ARBA00004429"/>
    </source>
</evidence>
<feature type="transmembrane region" description="Helical" evidence="8">
    <location>
        <begin position="56"/>
        <end position="77"/>
    </location>
</feature>
<protein>
    <submittedName>
        <fullName evidence="10">ABC-2 type transporter</fullName>
    </submittedName>
</protein>
<dbReference type="STRING" id="521011.Mpal_2173"/>
<evidence type="ECO:0000259" key="9">
    <source>
        <dbReference type="PROSITE" id="PS51012"/>
    </source>
</evidence>
<gene>
    <name evidence="10" type="ordered locus">Mpal_2173</name>
</gene>
<comment type="subcellular location">
    <subcellularLocation>
        <location evidence="1">Cell inner membrane</location>
        <topology evidence="1">Multi-pass membrane protein</topology>
    </subcellularLocation>
</comment>
<dbReference type="PROSITE" id="PS51012">
    <property type="entry name" value="ABC_TM2"/>
    <property type="match status" value="1"/>
</dbReference>
<dbReference type="OrthoDB" id="74139at2157"/>